<dbReference type="KEGG" id="bwh:A9C19_05745"/>
<evidence type="ECO:0000256" key="2">
    <source>
        <dbReference type="ARBA" id="ARBA00022741"/>
    </source>
</evidence>
<reference evidence="6 7" key="1">
    <citation type="journal article" date="2016" name="Sci. Rep.">
        <title>Complete genome sequence and transcriptomic analysis of a novel marine strain Bacillus weihaiensis reveals the mechanism of brown algae degradation.</title>
        <authorList>
            <person name="Zhu Y."/>
            <person name="Chen P."/>
            <person name="Bao Y."/>
            <person name="Men Y."/>
            <person name="Zeng Y."/>
            <person name="Yang J."/>
            <person name="Sun J."/>
            <person name="Sun Y."/>
        </authorList>
    </citation>
    <scope>NUCLEOTIDE SEQUENCE [LARGE SCALE GENOMIC DNA]</scope>
    <source>
        <strain evidence="6 7">Alg07</strain>
    </source>
</reference>
<dbReference type="PANTHER" id="PTHR43585:SF2">
    <property type="entry name" value="ATP-GRASP ENZYME FSQD"/>
    <property type="match status" value="1"/>
</dbReference>
<dbReference type="Pfam" id="PF18603">
    <property type="entry name" value="LAL_C2"/>
    <property type="match status" value="1"/>
</dbReference>
<dbReference type="InterPro" id="IPR040570">
    <property type="entry name" value="LAL_C2"/>
</dbReference>
<evidence type="ECO:0000259" key="5">
    <source>
        <dbReference type="PROSITE" id="PS50975"/>
    </source>
</evidence>
<protein>
    <recommendedName>
        <fullName evidence="5">ATP-grasp domain-containing protein</fullName>
    </recommendedName>
</protein>
<dbReference type="SUPFAM" id="SSF56059">
    <property type="entry name" value="Glutathione synthetase ATP-binding domain-like"/>
    <property type="match status" value="1"/>
</dbReference>
<dbReference type="OrthoDB" id="9803907at2"/>
<sequence>MLSIVFIETNKSGSSREAIKAAEAMGYFTILLTAKQKFLSQREEFPDVHEMYFIEDLSVEKIKEKLTFLSTQSKKLKAIISFIDQYVYRAAQLTKLYCDSNMNSEFICKMLNKIQTRKALKHYNFTPFFSVYNQHSEDLKLFIKENKNKLPLMVKSPLSTGSKDVIYVKTPSEFKKAMRLLISKYPEVPVLIEEYLKGQQYLAEILVHNGSYTIVAFVEQTLLEKERFIVIGYGLLPEISEILYNKLHQLVSSIVDEFNMDNGSFHIELKYSDDQLKLIEMNPRISGGVMNSLIEAGSGINLAREIVNLHVGERVNMVKTKNQYAYARYLITHTTGVLEKVTGKNRALSLPGVERVYIKPRKGAKMGSPLSMGDRCGYVLATGGSLTEAKARALEASQEIEFHIAQDKERGVDHND</sequence>
<dbReference type="GO" id="GO:0016874">
    <property type="term" value="F:ligase activity"/>
    <property type="evidence" value="ECO:0007669"/>
    <property type="project" value="UniProtKB-KW"/>
</dbReference>
<dbReference type="InterPro" id="IPR052032">
    <property type="entry name" value="ATP-dep_AA_Ligase"/>
</dbReference>
<evidence type="ECO:0000313" key="6">
    <source>
        <dbReference type="EMBL" id="APH04284.1"/>
    </source>
</evidence>
<dbReference type="GO" id="GO:0046872">
    <property type="term" value="F:metal ion binding"/>
    <property type="evidence" value="ECO:0007669"/>
    <property type="project" value="InterPro"/>
</dbReference>
<dbReference type="PROSITE" id="PS50975">
    <property type="entry name" value="ATP_GRASP"/>
    <property type="match status" value="1"/>
</dbReference>
<dbReference type="STRING" id="1547283.A9C19_05745"/>
<dbReference type="Pfam" id="PF13535">
    <property type="entry name" value="ATP-grasp_4"/>
    <property type="match status" value="1"/>
</dbReference>
<dbReference type="InterPro" id="IPR005479">
    <property type="entry name" value="CPAse_ATP-bd"/>
</dbReference>
<dbReference type="InterPro" id="IPR011761">
    <property type="entry name" value="ATP-grasp"/>
</dbReference>
<proteinExistence type="predicted"/>
<accession>A0A1L3MPW6</accession>
<evidence type="ECO:0000313" key="7">
    <source>
        <dbReference type="Proteomes" id="UP000181936"/>
    </source>
</evidence>
<keyword evidence="3 4" id="KW-0067">ATP-binding</keyword>
<name>A0A1L3MPW6_9BACI</name>
<dbReference type="AlphaFoldDB" id="A0A1L3MPW6"/>
<feature type="domain" description="ATP-grasp" evidence="5">
    <location>
        <begin position="117"/>
        <end position="311"/>
    </location>
</feature>
<dbReference type="PANTHER" id="PTHR43585">
    <property type="entry name" value="FUMIPYRROLE BIOSYNTHESIS PROTEIN C"/>
    <property type="match status" value="1"/>
</dbReference>
<gene>
    <name evidence="6" type="ORF">A9C19_05745</name>
</gene>
<dbReference type="PROSITE" id="PS00867">
    <property type="entry name" value="CPSASE_2"/>
    <property type="match status" value="1"/>
</dbReference>
<dbReference type="Proteomes" id="UP000181936">
    <property type="component" value="Chromosome"/>
</dbReference>
<evidence type="ECO:0000256" key="3">
    <source>
        <dbReference type="ARBA" id="ARBA00022840"/>
    </source>
</evidence>
<keyword evidence="7" id="KW-1185">Reference proteome</keyword>
<dbReference type="Gene3D" id="3.30.470.20">
    <property type="entry name" value="ATP-grasp fold, B domain"/>
    <property type="match status" value="1"/>
</dbReference>
<dbReference type="RefSeq" id="WP_072579077.1">
    <property type="nucleotide sequence ID" value="NZ_CP016020.1"/>
</dbReference>
<keyword evidence="2 4" id="KW-0547">Nucleotide-binding</keyword>
<evidence type="ECO:0000256" key="4">
    <source>
        <dbReference type="PROSITE-ProRule" id="PRU00409"/>
    </source>
</evidence>
<keyword evidence="1" id="KW-0436">Ligase</keyword>
<evidence type="ECO:0000256" key="1">
    <source>
        <dbReference type="ARBA" id="ARBA00022598"/>
    </source>
</evidence>
<dbReference type="EMBL" id="CP016020">
    <property type="protein sequence ID" value="APH04284.1"/>
    <property type="molecule type" value="Genomic_DNA"/>
</dbReference>
<organism evidence="6 7">
    <name type="scientific">Bacillus weihaiensis</name>
    <dbReference type="NCBI Taxonomy" id="1547283"/>
    <lineage>
        <taxon>Bacteria</taxon>
        <taxon>Bacillati</taxon>
        <taxon>Bacillota</taxon>
        <taxon>Bacilli</taxon>
        <taxon>Bacillales</taxon>
        <taxon>Bacillaceae</taxon>
        <taxon>Bacillus</taxon>
    </lineage>
</organism>
<dbReference type="GO" id="GO:0005524">
    <property type="term" value="F:ATP binding"/>
    <property type="evidence" value="ECO:0007669"/>
    <property type="project" value="UniProtKB-UniRule"/>
</dbReference>